<proteinExistence type="predicted"/>
<evidence type="ECO:0000313" key="5">
    <source>
        <dbReference type="Proteomes" id="UP000246145"/>
    </source>
</evidence>
<name>A0A2U1CSK4_9BURK</name>
<feature type="domain" description="Methyl-accepting transducer" evidence="3">
    <location>
        <begin position="58"/>
        <end position="294"/>
    </location>
</feature>
<dbReference type="AlphaFoldDB" id="A0A2U1CSK4"/>
<dbReference type="PANTHER" id="PTHR32089">
    <property type="entry name" value="METHYL-ACCEPTING CHEMOTAXIS PROTEIN MCPB"/>
    <property type="match status" value="1"/>
</dbReference>
<evidence type="ECO:0000259" key="3">
    <source>
        <dbReference type="PROSITE" id="PS50111"/>
    </source>
</evidence>
<dbReference type="Proteomes" id="UP000246145">
    <property type="component" value="Unassembled WGS sequence"/>
</dbReference>
<evidence type="ECO:0000256" key="2">
    <source>
        <dbReference type="PROSITE-ProRule" id="PRU00284"/>
    </source>
</evidence>
<dbReference type="OrthoDB" id="2489132at2"/>
<keyword evidence="5" id="KW-1185">Reference proteome</keyword>
<dbReference type="PROSITE" id="PS50111">
    <property type="entry name" value="CHEMOTAXIS_TRANSDUC_2"/>
    <property type="match status" value="1"/>
</dbReference>
<sequence length="508" mass="55793">MKHKKSKRRTLGVYRLISRIARGKATFADRAWSLSPLSLPLGRLLGAVRQGLVSMREATIDIALNTARLHGQAQVCRRLVSEQSADTQALAASGNQIETLSRETAEGVAEVAQACTAQLAVANQALAQLNELHERVGRVAGQMEVFSGVVAQLSQRAQSVGDTSRLIKDIALQTHLLALNAGVEAARAGEAGRGFAVVATEVGKLAERVNAATGDIVLQAGEILELVSDTRGRTSEIHADMSTSEQVVSGFRKDFDQFVADFQRMDTRMGEMAQTVGQVDATNRDMNEAIARIAALSAQVQNRMVTMSDQVQGVRNKTESLQKQLTALRTGDTPFDWLAQVLQQLRSSCVKLLQQAHEQGLDIFDRQYRPIAGSNPPRYHTLYDSALEPRLQPLLDNILAQIPAGYYAVVFDDNGYCPTHNSRYCQEPTGDPEHDKIHVRHKRIFNDEFSLAAVKNPRGVLCQTHMRDTGDIVTDLSLPLDIAGRRWGGVRLGVDYNSFDEQFRAAAR</sequence>
<accession>A0A2U1CSK4</accession>
<dbReference type="Pfam" id="PF00015">
    <property type="entry name" value="MCPsignal"/>
    <property type="match status" value="1"/>
</dbReference>
<keyword evidence="1 2" id="KW-0807">Transducer</keyword>
<gene>
    <name evidence="4" type="ORF">C7440_1280</name>
</gene>
<dbReference type="RefSeq" id="WP_017525036.1">
    <property type="nucleotide sequence ID" value="NZ_JACCEX010000001.1"/>
</dbReference>
<dbReference type="EMBL" id="QEKO01000001">
    <property type="protein sequence ID" value="PVY68866.1"/>
    <property type="molecule type" value="Genomic_DNA"/>
</dbReference>
<organism evidence="4 5">
    <name type="scientific">Pusillimonas noertemannii</name>
    <dbReference type="NCBI Taxonomy" id="305977"/>
    <lineage>
        <taxon>Bacteria</taxon>
        <taxon>Pseudomonadati</taxon>
        <taxon>Pseudomonadota</taxon>
        <taxon>Betaproteobacteria</taxon>
        <taxon>Burkholderiales</taxon>
        <taxon>Alcaligenaceae</taxon>
        <taxon>Pusillimonas</taxon>
    </lineage>
</organism>
<reference evidence="4 5" key="1">
    <citation type="submission" date="2018-04" db="EMBL/GenBank/DDBJ databases">
        <title>Genomic Encyclopedia of Type Strains, Phase IV (KMG-IV): sequencing the most valuable type-strain genomes for metagenomic binning, comparative biology and taxonomic classification.</title>
        <authorList>
            <person name="Goeker M."/>
        </authorList>
    </citation>
    <scope>NUCLEOTIDE SEQUENCE [LARGE SCALE GENOMIC DNA]</scope>
    <source>
        <strain evidence="4 5">DSM 10065</strain>
    </source>
</reference>
<dbReference type="SMART" id="SM00283">
    <property type="entry name" value="MA"/>
    <property type="match status" value="1"/>
</dbReference>
<dbReference type="PANTHER" id="PTHR32089:SF112">
    <property type="entry name" value="LYSOZYME-LIKE PROTEIN-RELATED"/>
    <property type="match status" value="1"/>
</dbReference>
<protein>
    <submittedName>
        <fullName evidence="4">Methyl-accepting chemotaxis protein</fullName>
    </submittedName>
</protein>
<evidence type="ECO:0000313" key="4">
    <source>
        <dbReference type="EMBL" id="PVY68866.1"/>
    </source>
</evidence>
<dbReference type="GO" id="GO:0007165">
    <property type="term" value="P:signal transduction"/>
    <property type="evidence" value="ECO:0007669"/>
    <property type="project" value="UniProtKB-KW"/>
</dbReference>
<dbReference type="SUPFAM" id="SSF58104">
    <property type="entry name" value="Methyl-accepting chemotaxis protein (MCP) signaling domain"/>
    <property type="match status" value="1"/>
</dbReference>
<dbReference type="Gene3D" id="1.10.287.950">
    <property type="entry name" value="Methyl-accepting chemotaxis protein"/>
    <property type="match status" value="1"/>
</dbReference>
<evidence type="ECO:0000256" key="1">
    <source>
        <dbReference type="ARBA" id="ARBA00023224"/>
    </source>
</evidence>
<dbReference type="GO" id="GO:0016020">
    <property type="term" value="C:membrane"/>
    <property type="evidence" value="ECO:0007669"/>
    <property type="project" value="InterPro"/>
</dbReference>
<dbReference type="InterPro" id="IPR004089">
    <property type="entry name" value="MCPsignal_dom"/>
</dbReference>
<comment type="caution">
    <text evidence="4">The sequence shown here is derived from an EMBL/GenBank/DDBJ whole genome shotgun (WGS) entry which is preliminary data.</text>
</comment>
<dbReference type="STRING" id="1231391.GCA_000308195_02686"/>